<dbReference type="OrthoDB" id="2915292at2759"/>
<gene>
    <name evidence="2" type="ORF">BDN70DRAFT_890892</name>
</gene>
<name>A0A9P6D6G1_9AGAR</name>
<reference evidence="2" key="1">
    <citation type="submission" date="2020-11" db="EMBL/GenBank/DDBJ databases">
        <authorList>
            <consortium name="DOE Joint Genome Institute"/>
            <person name="Ahrendt S."/>
            <person name="Riley R."/>
            <person name="Andreopoulos W."/>
            <person name="Labutti K."/>
            <person name="Pangilinan J."/>
            <person name="Ruiz-Duenas F.J."/>
            <person name="Barrasa J.M."/>
            <person name="Sanchez-Garcia M."/>
            <person name="Camarero S."/>
            <person name="Miyauchi S."/>
            <person name="Serrano A."/>
            <person name="Linde D."/>
            <person name="Babiker R."/>
            <person name="Drula E."/>
            <person name="Ayuso-Fernandez I."/>
            <person name="Pacheco R."/>
            <person name="Padilla G."/>
            <person name="Ferreira P."/>
            <person name="Barriuso J."/>
            <person name="Kellner H."/>
            <person name="Castanera R."/>
            <person name="Alfaro M."/>
            <person name="Ramirez L."/>
            <person name="Pisabarro A.G."/>
            <person name="Kuo A."/>
            <person name="Tritt A."/>
            <person name="Lipzen A."/>
            <person name="He G."/>
            <person name="Yan M."/>
            <person name="Ng V."/>
            <person name="Cullen D."/>
            <person name="Martin F."/>
            <person name="Rosso M.-N."/>
            <person name="Henrissat B."/>
            <person name="Hibbett D."/>
            <person name="Martinez A.T."/>
            <person name="Grigoriev I.V."/>
        </authorList>
    </citation>
    <scope>NUCLEOTIDE SEQUENCE</scope>
    <source>
        <strain evidence="2">CIRM-BRFM 674</strain>
    </source>
</reference>
<evidence type="ECO:0000313" key="3">
    <source>
        <dbReference type="Proteomes" id="UP000807469"/>
    </source>
</evidence>
<keyword evidence="3" id="KW-1185">Reference proteome</keyword>
<feature type="domain" description="F-box" evidence="1">
    <location>
        <begin position="96"/>
        <end position="141"/>
    </location>
</feature>
<dbReference type="PROSITE" id="PS50181">
    <property type="entry name" value="FBOX"/>
    <property type="match status" value="1"/>
</dbReference>
<dbReference type="SUPFAM" id="SSF52047">
    <property type="entry name" value="RNI-like"/>
    <property type="match status" value="1"/>
</dbReference>
<dbReference type="CDD" id="cd09917">
    <property type="entry name" value="F-box_SF"/>
    <property type="match status" value="1"/>
</dbReference>
<sequence length="591" mass="66508">MFIADVTKHFAAFAYSGQSLPPDNAFKLRIPLSRRKEQKSKSFRDGYIRSTSYYTPKLHRTNALLSEDFIYINLLLGIPTSESTSTPVVDSCFLEHLMALELPTELWLRIAQYVPDRDIFRLASVNRLFLDLATDRRYRHLVIDDDDPIALIQKLSRIEQDSSVAARVRSLTIHPKAVRSACLKSGKAYRRQRSLTNRYWPDSFRLRTERAPLEEDTELADRFLDTLARLPNIEEYAVEWEHGVQAERAFCVPLLSAMWPLQAAHTLRSISLEMMLAHLCDMLPPDALPCLERVEDLRLHFTRGTDTWSGSVGETSGALLTRLAAFVNRLAPSLTSLYIASIGHFDFSQLYADLGFFPRLVQLAIIAPCDPRHIVDPTCFNTFLNMHKGTISSLAFAPQYCCYQSALGPDAGAAVTTTDEWFARAFAGVDFAHLYSLQLGLNILGSGGKRVMDPVPLVAAAAARNLERLGVWGCIISLEDLRLLLEPFAQTPGPRCLVLEVHVLDVALLDLLAAYLPGLHTLHLTYRWVGSSGMTNVIKFTEELEGKVFAPWTALWQVTLLCSRQDDQSRWPCQKSIVRCLPRYNKAPLAP</sequence>
<accession>A0A9P6D6G1</accession>
<dbReference type="InterPro" id="IPR001810">
    <property type="entry name" value="F-box_dom"/>
</dbReference>
<dbReference type="Proteomes" id="UP000807469">
    <property type="component" value="Unassembled WGS sequence"/>
</dbReference>
<comment type="caution">
    <text evidence="2">The sequence shown here is derived from an EMBL/GenBank/DDBJ whole genome shotgun (WGS) entry which is preliminary data.</text>
</comment>
<dbReference type="SMART" id="SM00256">
    <property type="entry name" value="FBOX"/>
    <property type="match status" value="1"/>
</dbReference>
<proteinExistence type="predicted"/>
<dbReference type="Pfam" id="PF12937">
    <property type="entry name" value="F-box-like"/>
    <property type="match status" value="1"/>
</dbReference>
<dbReference type="InterPro" id="IPR036047">
    <property type="entry name" value="F-box-like_dom_sf"/>
</dbReference>
<dbReference type="EMBL" id="MU155142">
    <property type="protein sequence ID" value="KAF9484613.1"/>
    <property type="molecule type" value="Genomic_DNA"/>
</dbReference>
<evidence type="ECO:0000313" key="2">
    <source>
        <dbReference type="EMBL" id="KAF9484613.1"/>
    </source>
</evidence>
<dbReference type="AlphaFoldDB" id="A0A9P6D6G1"/>
<protein>
    <recommendedName>
        <fullName evidence="1">F-box domain-containing protein</fullName>
    </recommendedName>
</protein>
<organism evidence="2 3">
    <name type="scientific">Pholiota conissans</name>
    <dbReference type="NCBI Taxonomy" id="109636"/>
    <lineage>
        <taxon>Eukaryota</taxon>
        <taxon>Fungi</taxon>
        <taxon>Dikarya</taxon>
        <taxon>Basidiomycota</taxon>
        <taxon>Agaricomycotina</taxon>
        <taxon>Agaricomycetes</taxon>
        <taxon>Agaricomycetidae</taxon>
        <taxon>Agaricales</taxon>
        <taxon>Agaricineae</taxon>
        <taxon>Strophariaceae</taxon>
        <taxon>Pholiota</taxon>
    </lineage>
</organism>
<evidence type="ECO:0000259" key="1">
    <source>
        <dbReference type="PROSITE" id="PS50181"/>
    </source>
</evidence>
<dbReference type="SUPFAM" id="SSF81383">
    <property type="entry name" value="F-box domain"/>
    <property type="match status" value="1"/>
</dbReference>